<dbReference type="CDD" id="cd00454">
    <property type="entry name" value="TrHb1_N"/>
    <property type="match status" value="1"/>
</dbReference>
<reference evidence="6 7" key="1">
    <citation type="submission" date="2015-12" db="EMBL/GenBank/DDBJ databases">
        <title>Intraspecies pangenome expansion in the marine bacterium Alteromonas.</title>
        <authorList>
            <person name="Lopez-Perez M."/>
            <person name="Rodriguez-Valera F."/>
        </authorList>
    </citation>
    <scope>NUCLEOTIDE SEQUENCE [LARGE SCALE GENOMIC DNA]</scope>
    <source>
        <strain evidence="6 7">LMG 21861</strain>
    </source>
</reference>
<keyword evidence="3" id="KW-0479">Metal-binding</keyword>
<organism evidence="6 7">
    <name type="scientific">Alteromonas stellipolaris</name>
    <dbReference type="NCBI Taxonomy" id="233316"/>
    <lineage>
        <taxon>Bacteria</taxon>
        <taxon>Pseudomonadati</taxon>
        <taxon>Pseudomonadota</taxon>
        <taxon>Gammaproteobacteria</taxon>
        <taxon>Alteromonadales</taxon>
        <taxon>Alteromonadaceae</taxon>
        <taxon>Alteromonas/Salinimonas group</taxon>
        <taxon>Alteromonas</taxon>
    </lineage>
</organism>
<keyword evidence="7" id="KW-1185">Reference proteome</keyword>
<feature type="chain" id="PRO_5046530979" evidence="5">
    <location>
        <begin position="35"/>
        <end position="155"/>
    </location>
</feature>
<keyword evidence="4" id="KW-0408">Iron</keyword>
<evidence type="ECO:0000256" key="2">
    <source>
        <dbReference type="ARBA" id="ARBA00022617"/>
    </source>
</evidence>
<accession>A0ABN4LIN5</accession>
<proteinExistence type="predicted"/>
<evidence type="ECO:0000313" key="7">
    <source>
        <dbReference type="Proteomes" id="UP000056750"/>
    </source>
</evidence>
<dbReference type="InterPro" id="IPR001486">
    <property type="entry name" value="Hemoglobin_trunc"/>
</dbReference>
<evidence type="ECO:0000256" key="4">
    <source>
        <dbReference type="ARBA" id="ARBA00023004"/>
    </source>
</evidence>
<protein>
    <submittedName>
        <fullName evidence="6">Globin</fullName>
    </submittedName>
</protein>
<name>A0ABN4LIN5_9ALTE</name>
<dbReference type="SUPFAM" id="SSF46458">
    <property type="entry name" value="Globin-like"/>
    <property type="match status" value="1"/>
</dbReference>
<dbReference type="Proteomes" id="UP000056750">
    <property type="component" value="Chromosome"/>
</dbReference>
<sequence length="155" mass="17215">MSSYLQKKRITTAAIALLLSMLGGISGCTSTLTASQTSASLYDEIGGSKTLNTVFGVAINRIYKDPVIGHYFNGVPKSHLRKQLVSQTCELIGGPCVYEGKAMLETHKDLNIKEREFYILVEYVQGAMRDVGLTYQQENQILQKLAPIKYETIYL</sequence>
<keyword evidence="5" id="KW-0732">Signal</keyword>
<dbReference type="PROSITE" id="PS51257">
    <property type="entry name" value="PROKAR_LIPOPROTEIN"/>
    <property type="match status" value="1"/>
</dbReference>
<evidence type="ECO:0000313" key="6">
    <source>
        <dbReference type="EMBL" id="AMJ72869.1"/>
    </source>
</evidence>
<keyword evidence="2" id="KW-0349">Heme</keyword>
<evidence type="ECO:0000256" key="3">
    <source>
        <dbReference type="ARBA" id="ARBA00022723"/>
    </source>
</evidence>
<dbReference type="Pfam" id="PF01152">
    <property type="entry name" value="Bac_globin"/>
    <property type="match status" value="1"/>
</dbReference>
<feature type="signal peptide" evidence="5">
    <location>
        <begin position="1"/>
        <end position="34"/>
    </location>
</feature>
<gene>
    <name evidence="6" type="ORF">AVL57_02100</name>
</gene>
<keyword evidence="1" id="KW-0813">Transport</keyword>
<dbReference type="Gene3D" id="1.10.490.10">
    <property type="entry name" value="Globins"/>
    <property type="match status" value="1"/>
</dbReference>
<dbReference type="InterPro" id="IPR009050">
    <property type="entry name" value="Globin-like_sf"/>
</dbReference>
<dbReference type="EMBL" id="CP013926">
    <property type="protein sequence ID" value="AMJ72869.1"/>
    <property type="molecule type" value="Genomic_DNA"/>
</dbReference>
<dbReference type="InterPro" id="IPR012292">
    <property type="entry name" value="Globin/Proto"/>
</dbReference>
<evidence type="ECO:0000256" key="5">
    <source>
        <dbReference type="SAM" id="SignalP"/>
    </source>
</evidence>
<evidence type="ECO:0000256" key="1">
    <source>
        <dbReference type="ARBA" id="ARBA00022448"/>
    </source>
</evidence>